<dbReference type="Proteomes" id="UP000799428">
    <property type="component" value="Unassembled WGS sequence"/>
</dbReference>
<sequence>MGEASESRAYLQQSLQKFQRELHENGCLEVNNLSTPNLRNEIHPIFAKGRWVTGFGQVTHKSYQQMKPALQLASLLLTENPVLPWFQHVTYGHRTEDCSEKPPKVYIAVHKGEHTSRAKEETRRRLEDMSSFLTLMFVPSTEATTANGLSFAYLHDVPWYRQFRSTQLPHFGDEYKAQQYAHHGQPAICMAASFHDYFSHEYKNASLSYHYRMMYFFTMVLVHECAHAYYMYLGRSKYESKFGPKEPLWSQHEKIAELGYSWETVTLGRITYPMYGRANNVVLTSYQEEHLSDQKERDRAIIRIIGGKGSEMLFERVEKIPKRSQQANGWRGTGWFSRGDNKAKKSTVAILHAIPMWWVAHWFREEEWEKKRRTWRESKTYEPPSLGSTLILVCQRNEDGKAMLHRVTNGSAADPYLDKLKVQATKMHLYDD</sequence>
<evidence type="ECO:0000313" key="2">
    <source>
        <dbReference type="Proteomes" id="UP000799428"/>
    </source>
</evidence>
<name>A0A6G1K9A6_9PLEO</name>
<dbReference type="AlphaFoldDB" id="A0A6G1K9A6"/>
<dbReference type="OrthoDB" id="10254945at2759"/>
<reference evidence="1" key="1">
    <citation type="journal article" date="2020" name="Stud. Mycol.">
        <title>101 Dothideomycetes genomes: a test case for predicting lifestyles and emergence of pathogens.</title>
        <authorList>
            <person name="Haridas S."/>
            <person name="Albert R."/>
            <person name="Binder M."/>
            <person name="Bloem J."/>
            <person name="Labutti K."/>
            <person name="Salamov A."/>
            <person name="Andreopoulos B."/>
            <person name="Baker S."/>
            <person name="Barry K."/>
            <person name="Bills G."/>
            <person name="Bluhm B."/>
            <person name="Cannon C."/>
            <person name="Castanera R."/>
            <person name="Culley D."/>
            <person name="Daum C."/>
            <person name="Ezra D."/>
            <person name="Gonzalez J."/>
            <person name="Henrissat B."/>
            <person name="Kuo A."/>
            <person name="Liang C."/>
            <person name="Lipzen A."/>
            <person name="Lutzoni F."/>
            <person name="Magnuson J."/>
            <person name="Mondo S."/>
            <person name="Nolan M."/>
            <person name="Ohm R."/>
            <person name="Pangilinan J."/>
            <person name="Park H.-J."/>
            <person name="Ramirez L."/>
            <person name="Alfaro M."/>
            <person name="Sun H."/>
            <person name="Tritt A."/>
            <person name="Yoshinaga Y."/>
            <person name="Zwiers L.-H."/>
            <person name="Turgeon B."/>
            <person name="Goodwin S."/>
            <person name="Spatafora J."/>
            <person name="Crous P."/>
            <person name="Grigoriev I."/>
        </authorList>
    </citation>
    <scope>NUCLEOTIDE SEQUENCE</scope>
    <source>
        <strain evidence="1">CBS 279.74</strain>
    </source>
</reference>
<proteinExistence type="predicted"/>
<keyword evidence="2" id="KW-1185">Reference proteome</keyword>
<evidence type="ECO:0000313" key="1">
    <source>
        <dbReference type="EMBL" id="KAF2709394.1"/>
    </source>
</evidence>
<protein>
    <submittedName>
        <fullName evidence="1">Uncharacterized protein</fullName>
    </submittedName>
</protein>
<gene>
    <name evidence="1" type="ORF">K504DRAFT_490902</name>
</gene>
<accession>A0A6G1K9A6</accession>
<organism evidence="1 2">
    <name type="scientific">Pleomassaria siparia CBS 279.74</name>
    <dbReference type="NCBI Taxonomy" id="1314801"/>
    <lineage>
        <taxon>Eukaryota</taxon>
        <taxon>Fungi</taxon>
        <taxon>Dikarya</taxon>
        <taxon>Ascomycota</taxon>
        <taxon>Pezizomycotina</taxon>
        <taxon>Dothideomycetes</taxon>
        <taxon>Pleosporomycetidae</taxon>
        <taxon>Pleosporales</taxon>
        <taxon>Pleomassariaceae</taxon>
        <taxon>Pleomassaria</taxon>
    </lineage>
</organism>
<dbReference type="EMBL" id="MU005770">
    <property type="protein sequence ID" value="KAF2709394.1"/>
    <property type="molecule type" value="Genomic_DNA"/>
</dbReference>